<proteinExistence type="predicted"/>
<dbReference type="EMBL" id="CP016786">
    <property type="protein sequence ID" value="ASW44460.1"/>
    <property type="molecule type" value="Genomic_DNA"/>
</dbReference>
<reference evidence="1 2" key="1">
    <citation type="submission" date="2016-08" db="EMBL/GenBank/DDBJ databases">
        <title>Complete Genome Sequence Of The Indigo Reducing Clostridium isatidis DSM15098.</title>
        <authorList>
            <person name="Little G.T."/>
            <person name="Minton N.P."/>
        </authorList>
    </citation>
    <scope>NUCLEOTIDE SEQUENCE [LARGE SCALE GENOMIC DNA]</scope>
    <source>
        <strain evidence="1 2">DSM 15098</strain>
    </source>
</reference>
<dbReference type="AlphaFoldDB" id="A0A343JG02"/>
<dbReference type="PANTHER" id="PTHR32329">
    <property type="entry name" value="BIFUNCTIONAL PROTEIN [INCLUDES 2-HYDROXYACYL-COA DEHYDRATASE (N-TER) AND ITS ACTIVATOR DOMAIN (C_TERM)-RELATED"/>
    <property type="match status" value="1"/>
</dbReference>
<dbReference type="KEGG" id="cia:BEN51_04455"/>
<evidence type="ECO:0000313" key="1">
    <source>
        <dbReference type="EMBL" id="ASW44460.1"/>
    </source>
</evidence>
<protein>
    <submittedName>
        <fullName evidence="1">2-hydroxyglutaryl-CoA dehydratase</fullName>
    </submittedName>
</protein>
<dbReference type="InterPro" id="IPR051805">
    <property type="entry name" value="Dehydratase_Activator_Redct"/>
</dbReference>
<organism evidence="1 2">
    <name type="scientific">Clostridium isatidis</name>
    <dbReference type="NCBI Taxonomy" id="182773"/>
    <lineage>
        <taxon>Bacteria</taxon>
        <taxon>Bacillati</taxon>
        <taxon>Bacillota</taxon>
        <taxon>Clostridia</taxon>
        <taxon>Eubacteriales</taxon>
        <taxon>Clostridiaceae</taxon>
        <taxon>Clostridium</taxon>
    </lineage>
</organism>
<dbReference type="OrthoDB" id="9802715at2"/>
<sequence>MPKEIETNDYIRFTKEMKKNYKILAPNMLPMHFKLLGKVLKDDGFDIEFLEDDVRNIIEEGLKYSNNDICYPAMIVIGQFISALKSGRYDISKTAVLMTQTGGGCRASNYIHLIRKALENSGFKEVPAIGLSASKIEDHPGINFSPELIIKMFHAIIYGDLLMCLYNQVKPYEIRENDADRVLEDTVEYLKNTFNTKAYLKVDKISKEVINRFNSVKIKKTDKIKVGIVGEIYMKYSRMGNNNLEEFLIKEGAEVVQSGLMDFINYCIIDNIMDYKLYKKNFKRAELAKMLYKIVLKIQRKVNANIEKYSTFRAPTDFEELRKLTEGYISQGVKMGEGWLLVANMLELINIGAKNIVCAQPFGCLPNHICGRGAIRKIVDKNPDANIVVIDYDPSQSVINQENRIKLMLSNAKLNSYL</sequence>
<accession>A0A343JG02</accession>
<dbReference type="Proteomes" id="UP000264883">
    <property type="component" value="Chromosome"/>
</dbReference>
<gene>
    <name evidence="1" type="ORF">BEN51_04455</name>
</gene>
<dbReference type="PANTHER" id="PTHR32329:SF4">
    <property type="entry name" value="ACTIVATOR OF 2-HYDROXYACYL-COA DEHYDRATASE"/>
    <property type="match status" value="1"/>
</dbReference>
<keyword evidence="2" id="KW-1185">Reference proteome</keyword>
<evidence type="ECO:0000313" key="2">
    <source>
        <dbReference type="Proteomes" id="UP000264883"/>
    </source>
</evidence>
<name>A0A343JG02_9CLOT</name>